<organism evidence="2 3">
    <name type="scientific">Marinobacter excellens HL-55</name>
    <dbReference type="NCBI Taxonomy" id="1305731"/>
    <lineage>
        <taxon>Bacteria</taxon>
        <taxon>Pseudomonadati</taxon>
        <taxon>Pseudomonadota</taxon>
        <taxon>Gammaproteobacteria</taxon>
        <taxon>Pseudomonadales</taxon>
        <taxon>Marinobacteraceae</taxon>
        <taxon>Marinobacter</taxon>
    </lineage>
</organism>
<sequence length="153" mass="16429">MSKKYPDPEPVKSSLQVEMKGVLSAFVAFSVAILILVIEGSIKADTSLAILALSLIAVAIPVGVVAYIISLKILNSARVPLVGYRKLEFCVNLSMSLTIVGFVFLLFQSNPVLGLVLAVATIGCFFLLINAVDSWNRSLLNRGSDVSDDINKE</sequence>
<gene>
    <name evidence="2" type="ORF">HLUCCX14_07240</name>
</gene>
<keyword evidence="1" id="KW-0472">Membrane</keyword>
<evidence type="ECO:0000313" key="3">
    <source>
        <dbReference type="Proteomes" id="UP000050416"/>
    </source>
</evidence>
<feature type="transmembrane region" description="Helical" evidence="1">
    <location>
        <begin position="21"/>
        <end position="42"/>
    </location>
</feature>
<protein>
    <submittedName>
        <fullName evidence="2">Uncharacterized protein</fullName>
    </submittedName>
</protein>
<dbReference type="Proteomes" id="UP000050416">
    <property type="component" value="Unassembled WGS sequence"/>
</dbReference>
<comment type="caution">
    <text evidence="2">The sequence shown here is derived from an EMBL/GenBank/DDBJ whole genome shotgun (WGS) entry which is preliminary data.</text>
</comment>
<feature type="transmembrane region" description="Helical" evidence="1">
    <location>
        <begin position="89"/>
        <end position="107"/>
    </location>
</feature>
<evidence type="ECO:0000313" key="2">
    <source>
        <dbReference type="EMBL" id="KPQ29312.1"/>
    </source>
</evidence>
<dbReference type="AlphaFoldDB" id="A0A0P8BLJ9"/>
<proteinExistence type="predicted"/>
<dbReference type="PATRIC" id="fig|1305731.5.peg.3450"/>
<keyword evidence="1" id="KW-1133">Transmembrane helix</keyword>
<feature type="transmembrane region" description="Helical" evidence="1">
    <location>
        <begin position="113"/>
        <end position="132"/>
    </location>
</feature>
<evidence type="ECO:0000256" key="1">
    <source>
        <dbReference type="SAM" id="Phobius"/>
    </source>
</evidence>
<keyword evidence="1" id="KW-0812">Transmembrane</keyword>
<dbReference type="STRING" id="1305731.GCA_000934705_03699"/>
<reference evidence="2 3" key="1">
    <citation type="submission" date="2015-09" db="EMBL/GenBank/DDBJ databases">
        <title>Identification and resolution of microdiversity through metagenomic sequencing of parallel consortia.</title>
        <authorList>
            <person name="Nelson W.C."/>
            <person name="Romine M.F."/>
            <person name="Lindemann S.R."/>
        </authorList>
    </citation>
    <scope>NUCLEOTIDE SEQUENCE [LARGE SCALE GENOMIC DNA]</scope>
    <source>
        <strain evidence="2">HL-55</strain>
    </source>
</reference>
<dbReference type="EMBL" id="LJZQ01000007">
    <property type="protein sequence ID" value="KPQ29312.1"/>
    <property type="molecule type" value="Genomic_DNA"/>
</dbReference>
<name>A0A0P8BLJ9_9GAMM</name>
<accession>A0A0P8BLJ9</accession>
<feature type="transmembrane region" description="Helical" evidence="1">
    <location>
        <begin position="48"/>
        <end position="69"/>
    </location>
</feature>